<sequence length="526" mass="60209">MSMLPPIKKTYDRVESFFLKSDLWIFATVFTAICLILTLESEPASLPNFLARMISYSVIFLPTFWFVQLRARLKSQMSKWSFRGLWIFIFGIYPWFLALLAEIFMEGIPEFIGSANDAIIGALAIGTSLLGTATVLHGVIENSWLPNLRKRIGRYLSPTVIIGIFSVLAAMISVAETEHYDRSIRYVNEFVAVGIFFVAVLQVLLVYLPYLALFQIHHKFLYRKLFQQRGLLYYIVGGVTATLAFAPVHAAYARLFPLVRSWGIHTSGFEGGIIAPENFAMAAGFLIFSIPVVLLLEWVRKTRTITLLEKEKTDTELSLLKQQVNPHFFFNTLNNLYSLSLKQAPETPDTVLQLSELMRYVIYRAKEERVELREEVKYLKDYLDLQRIRLYQDADIEFAVDMENPDLKIPPLLFIILVENAFKHGIEPAVGECFLELKLTEINGDISFYCRNSVEPEASQKVRSGGIGLENLHRRLDLLYPDGYDISTDTRPDEYAVRLNLRGDGLPPHEELRLEELVPNLDEQLL</sequence>
<dbReference type="InterPro" id="IPR050640">
    <property type="entry name" value="Bact_2-comp_sensor_kinase"/>
</dbReference>
<dbReference type="InterPro" id="IPR010559">
    <property type="entry name" value="Sig_transdc_His_kin_internal"/>
</dbReference>
<dbReference type="AlphaFoldDB" id="A0A5C7FDL3"/>
<name>A0A5C7FDL3_9BACT</name>
<organism evidence="3 4">
    <name type="scientific">Neolewinella aurantiaca</name>
    <dbReference type="NCBI Taxonomy" id="2602767"/>
    <lineage>
        <taxon>Bacteria</taxon>
        <taxon>Pseudomonadati</taxon>
        <taxon>Bacteroidota</taxon>
        <taxon>Saprospiria</taxon>
        <taxon>Saprospirales</taxon>
        <taxon>Lewinellaceae</taxon>
        <taxon>Neolewinella</taxon>
    </lineage>
</organism>
<evidence type="ECO:0000256" key="1">
    <source>
        <dbReference type="SAM" id="Phobius"/>
    </source>
</evidence>
<dbReference type="GO" id="GO:0016020">
    <property type="term" value="C:membrane"/>
    <property type="evidence" value="ECO:0007669"/>
    <property type="project" value="InterPro"/>
</dbReference>
<feature type="transmembrane region" description="Helical" evidence="1">
    <location>
        <begin position="190"/>
        <end position="210"/>
    </location>
</feature>
<keyword evidence="1" id="KW-0472">Membrane</keyword>
<dbReference type="Proteomes" id="UP000321907">
    <property type="component" value="Unassembled WGS sequence"/>
</dbReference>
<evidence type="ECO:0000313" key="4">
    <source>
        <dbReference type="Proteomes" id="UP000321907"/>
    </source>
</evidence>
<dbReference type="PANTHER" id="PTHR34220">
    <property type="entry name" value="SENSOR HISTIDINE KINASE YPDA"/>
    <property type="match status" value="1"/>
</dbReference>
<accession>A0A5C7FDL3</accession>
<protein>
    <recommendedName>
        <fullName evidence="2">Signal transduction histidine kinase internal region domain-containing protein</fullName>
    </recommendedName>
</protein>
<evidence type="ECO:0000259" key="2">
    <source>
        <dbReference type="Pfam" id="PF06580"/>
    </source>
</evidence>
<dbReference type="Pfam" id="PF06580">
    <property type="entry name" value="His_kinase"/>
    <property type="match status" value="1"/>
</dbReference>
<feature type="transmembrane region" description="Helical" evidence="1">
    <location>
        <begin position="21"/>
        <end position="38"/>
    </location>
</feature>
<reference evidence="3 4" key="1">
    <citation type="submission" date="2019-08" db="EMBL/GenBank/DDBJ databases">
        <title>Lewinella sp. strain SSH13 Genome sequencing and assembly.</title>
        <authorList>
            <person name="Kim I."/>
        </authorList>
    </citation>
    <scope>NUCLEOTIDE SEQUENCE [LARGE SCALE GENOMIC DNA]</scope>
    <source>
        <strain evidence="3 4">SSH13</strain>
    </source>
</reference>
<feature type="transmembrane region" description="Helical" evidence="1">
    <location>
        <begin position="231"/>
        <end position="252"/>
    </location>
</feature>
<dbReference type="PANTHER" id="PTHR34220:SF7">
    <property type="entry name" value="SENSOR HISTIDINE KINASE YPDA"/>
    <property type="match status" value="1"/>
</dbReference>
<feature type="transmembrane region" description="Helical" evidence="1">
    <location>
        <begin position="152"/>
        <end position="175"/>
    </location>
</feature>
<evidence type="ECO:0000313" key="3">
    <source>
        <dbReference type="EMBL" id="TXF88298.1"/>
    </source>
</evidence>
<feature type="transmembrane region" description="Helical" evidence="1">
    <location>
        <begin position="118"/>
        <end position="140"/>
    </location>
</feature>
<dbReference type="GO" id="GO:0000155">
    <property type="term" value="F:phosphorelay sensor kinase activity"/>
    <property type="evidence" value="ECO:0007669"/>
    <property type="project" value="InterPro"/>
</dbReference>
<feature type="transmembrane region" description="Helical" evidence="1">
    <location>
        <begin position="50"/>
        <end position="68"/>
    </location>
</feature>
<feature type="transmembrane region" description="Helical" evidence="1">
    <location>
        <begin position="80"/>
        <end position="98"/>
    </location>
</feature>
<keyword evidence="1" id="KW-0812">Transmembrane</keyword>
<comment type="caution">
    <text evidence="3">The sequence shown here is derived from an EMBL/GenBank/DDBJ whole genome shotgun (WGS) entry which is preliminary data.</text>
</comment>
<dbReference type="OrthoDB" id="9792992at2"/>
<dbReference type="EMBL" id="VOXD01000024">
    <property type="protein sequence ID" value="TXF88298.1"/>
    <property type="molecule type" value="Genomic_DNA"/>
</dbReference>
<keyword evidence="1" id="KW-1133">Transmembrane helix</keyword>
<feature type="transmembrane region" description="Helical" evidence="1">
    <location>
        <begin position="279"/>
        <end position="299"/>
    </location>
</feature>
<feature type="domain" description="Signal transduction histidine kinase internal region" evidence="2">
    <location>
        <begin position="316"/>
        <end position="391"/>
    </location>
</feature>
<keyword evidence="4" id="KW-1185">Reference proteome</keyword>
<proteinExistence type="predicted"/>
<gene>
    <name evidence="3" type="ORF">FUA23_15065</name>
</gene>